<reference evidence="4" key="1">
    <citation type="journal article" date="2024" name="Gigascience">
        <title>Chromosome-level genome of the poultry shaft louse Menopon gallinae provides insight into the host-switching and adaptive evolution of parasitic lice.</title>
        <authorList>
            <person name="Xu Y."/>
            <person name="Ma L."/>
            <person name="Liu S."/>
            <person name="Liang Y."/>
            <person name="Liu Q."/>
            <person name="He Z."/>
            <person name="Tian L."/>
            <person name="Duan Y."/>
            <person name="Cai W."/>
            <person name="Li H."/>
            <person name="Song F."/>
        </authorList>
    </citation>
    <scope>NUCLEOTIDE SEQUENCE</scope>
    <source>
        <strain evidence="4">Cailab_2023a</strain>
    </source>
</reference>
<dbReference type="Gene3D" id="1.20.5.2950">
    <property type="match status" value="1"/>
</dbReference>
<comment type="caution">
    <text evidence="4">The sequence shown here is derived from an EMBL/GenBank/DDBJ whole genome shotgun (WGS) entry which is preliminary data.</text>
</comment>
<evidence type="ECO:0000256" key="2">
    <source>
        <dbReference type="SAM" id="MobiDB-lite"/>
    </source>
</evidence>
<accession>A0AAW2H8L2</accession>
<keyword evidence="3" id="KW-0472">Membrane</keyword>
<dbReference type="InterPro" id="IPR024096">
    <property type="entry name" value="NO_sig/Golgi_transp_ligand-bd"/>
</dbReference>
<feature type="region of interest" description="Disordered" evidence="2">
    <location>
        <begin position="448"/>
        <end position="467"/>
    </location>
</feature>
<gene>
    <name evidence="4" type="ORF">PYX00_011749</name>
</gene>
<keyword evidence="3" id="KW-0812">Transmembrane</keyword>
<dbReference type="Pfam" id="PF03134">
    <property type="entry name" value="TB2_DP1_HVA22"/>
    <property type="match status" value="1"/>
</dbReference>
<proteinExistence type="predicted"/>
<sequence>MQYGSGKVDGNFFRLICTEYLRRKVEDGSSPADIRNIGARIGARLADDFFLRTDARRAKSTGELEPYLRQFFKLYFSYEPSVEGNKMCFDDTFILGDSTSMLMIAGVIECIFAYIVKGGIRVHITGDRQYEIFTEAGDGPGAESNVSFCSADTRPWCPTSKNSKRTLGMNKESLKRLIECERNAKTLIEEAKRGCDMMKSKARADAKEIIDNQKREYEQMLAEEKRRVQEEVQSEMRKLEEETQRRIEEIRTNTPDLKELAEHIVRKVAFCTSKETRPSLFNAYKAKKTHSRLRKHYTYYFVVMGLLLSIDTQLAFITRYIPFYQFIKLVTVVWLSIPVCSGSMFIYKFYLTVIFKKNERKVDEWLEVIRQESCQLVVMYYNMAYNKFKKEDIFACSAKKGGNAGDASCFPNTGSDAALSGDTKDNSHLLRAGGFCLEKDACENMMNSEYKSSEVDNDLDPSDHLER</sequence>
<dbReference type="SUPFAM" id="SSF111126">
    <property type="entry name" value="Ligand-binding domain in the NO signalling and Golgi transport"/>
    <property type="match status" value="1"/>
</dbReference>
<organism evidence="4">
    <name type="scientific">Menopon gallinae</name>
    <name type="common">poultry shaft louse</name>
    <dbReference type="NCBI Taxonomy" id="328185"/>
    <lineage>
        <taxon>Eukaryota</taxon>
        <taxon>Metazoa</taxon>
        <taxon>Ecdysozoa</taxon>
        <taxon>Arthropoda</taxon>
        <taxon>Hexapoda</taxon>
        <taxon>Insecta</taxon>
        <taxon>Pterygota</taxon>
        <taxon>Neoptera</taxon>
        <taxon>Paraneoptera</taxon>
        <taxon>Psocodea</taxon>
        <taxon>Troctomorpha</taxon>
        <taxon>Phthiraptera</taxon>
        <taxon>Amblycera</taxon>
        <taxon>Menoponidae</taxon>
        <taxon>Menopon</taxon>
    </lineage>
</organism>
<keyword evidence="1" id="KW-0175">Coiled coil</keyword>
<feature type="coiled-coil region" evidence="1">
    <location>
        <begin position="170"/>
        <end position="249"/>
    </location>
</feature>
<keyword evidence="3" id="KW-1133">Transmembrane helix</keyword>
<feature type="transmembrane region" description="Helical" evidence="3">
    <location>
        <begin position="329"/>
        <end position="351"/>
    </location>
</feature>
<dbReference type="InterPro" id="IPR004345">
    <property type="entry name" value="TB2_DP1_HVA22"/>
</dbReference>
<name>A0AAW2H8L2_9NEOP</name>
<feature type="transmembrane region" description="Helical" evidence="3">
    <location>
        <begin position="297"/>
        <end position="317"/>
    </location>
</feature>
<dbReference type="EMBL" id="JARGDH010000006">
    <property type="protein sequence ID" value="KAL0266032.1"/>
    <property type="molecule type" value="Genomic_DNA"/>
</dbReference>
<evidence type="ECO:0000256" key="1">
    <source>
        <dbReference type="SAM" id="Coils"/>
    </source>
</evidence>
<dbReference type="AlphaFoldDB" id="A0AAW2H8L2"/>
<evidence type="ECO:0000313" key="4">
    <source>
        <dbReference type="EMBL" id="KAL0266032.1"/>
    </source>
</evidence>
<protein>
    <submittedName>
        <fullName evidence="4">Uncharacterized protein</fullName>
    </submittedName>
</protein>
<evidence type="ECO:0000256" key="3">
    <source>
        <dbReference type="SAM" id="Phobius"/>
    </source>
</evidence>